<evidence type="ECO:0000259" key="3">
    <source>
        <dbReference type="Pfam" id="PF04509"/>
    </source>
</evidence>
<dbReference type="STRING" id="1603606.DSOUD_3551"/>
<dbReference type="InterPro" id="IPR050992">
    <property type="entry name" value="CheZ_family_phosphatases"/>
</dbReference>
<dbReference type="OrthoDB" id="274823at2"/>
<dbReference type="InterPro" id="IPR007597">
    <property type="entry name" value="CheC"/>
</dbReference>
<evidence type="ECO:0000313" key="4">
    <source>
        <dbReference type="EMBL" id="ALC18265.1"/>
    </source>
</evidence>
<dbReference type="Gene3D" id="3.40.1550.10">
    <property type="entry name" value="CheC-like"/>
    <property type="match status" value="1"/>
</dbReference>
<dbReference type="Proteomes" id="UP000057158">
    <property type="component" value="Chromosome"/>
</dbReference>
<feature type="domain" description="CheC-like protein" evidence="3">
    <location>
        <begin position="10"/>
        <end position="44"/>
    </location>
</feature>
<evidence type="ECO:0000256" key="2">
    <source>
        <dbReference type="ARBA" id="ARBA00022801"/>
    </source>
</evidence>
<sequence length="206" mass="21757">MTYASMTEGQLDALKEISNIGMGHAATALSQLIGETVYLRVPRITVTDIGQVPELLGGAERVVAGVTLQILGDARGNILLIFPAESALRLISRLLGKEAEGMALDELGESTLKEVGNILASAYLSAMGSLLHITLIPSIPLLAFDMAGAVVDCVLIELSQASDLALMVETEFHGKEPNLEPIKGHFFLLPDPGSLDVLLRAVGGKE</sequence>
<dbReference type="AlphaFoldDB" id="A0A0M4D3Z8"/>
<dbReference type="GO" id="GO:0016787">
    <property type="term" value="F:hydrolase activity"/>
    <property type="evidence" value="ECO:0007669"/>
    <property type="project" value="UniProtKB-KW"/>
</dbReference>
<gene>
    <name evidence="4" type="primary">cheC44H</name>
    <name evidence="4" type="ORF">DSOUD_3551</name>
</gene>
<name>A0A0M4D3Z8_9BACT</name>
<keyword evidence="1" id="KW-0145">Chemotaxis</keyword>
<keyword evidence="2" id="KW-0378">Hydrolase</keyword>
<dbReference type="SUPFAM" id="SSF103039">
    <property type="entry name" value="CheC-like"/>
    <property type="match status" value="1"/>
</dbReference>
<organism evidence="4 5">
    <name type="scientific">Desulfuromonas soudanensis</name>
    <dbReference type="NCBI Taxonomy" id="1603606"/>
    <lineage>
        <taxon>Bacteria</taxon>
        <taxon>Pseudomonadati</taxon>
        <taxon>Thermodesulfobacteriota</taxon>
        <taxon>Desulfuromonadia</taxon>
        <taxon>Desulfuromonadales</taxon>
        <taxon>Desulfuromonadaceae</taxon>
        <taxon>Desulfuromonas</taxon>
    </lineage>
</organism>
<evidence type="ECO:0000256" key="1">
    <source>
        <dbReference type="ARBA" id="ARBA00022500"/>
    </source>
</evidence>
<dbReference type="CDD" id="cd17909">
    <property type="entry name" value="CheC_ClassI"/>
    <property type="match status" value="1"/>
</dbReference>
<keyword evidence="5" id="KW-1185">Reference proteome</keyword>
<dbReference type="PANTHER" id="PTHR43693">
    <property type="entry name" value="PROTEIN PHOSPHATASE CHEZ"/>
    <property type="match status" value="1"/>
</dbReference>
<dbReference type="PATRIC" id="fig|1603606.3.peg.3826"/>
<dbReference type="InterPro" id="IPR028976">
    <property type="entry name" value="CheC-like_sf"/>
</dbReference>
<proteinExistence type="predicted"/>
<dbReference type="KEGG" id="des:DSOUD_3551"/>
<protein>
    <submittedName>
        <fullName evidence="4">Chemotaxis protein CheC</fullName>
    </submittedName>
</protein>
<dbReference type="GO" id="GO:0006935">
    <property type="term" value="P:chemotaxis"/>
    <property type="evidence" value="ECO:0007669"/>
    <property type="project" value="UniProtKB-KW"/>
</dbReference>
<dbReference type="RefSeq" id="WP_053552193.1">
    <property type="nucleotide sequence ID" value="NZ_CP010802.1"/>
</dbReference>
<dbReference type="EMBL" id="CP010802">
    <property type="protein sequence ID" value="ALC18265.1"/>
    <property type="molecule type" value="Genomic_DNA"/>
</dbReference>
<dbReference type="Pfam" id="PF04509">
    <property type="entry name" value="CheC"/>
    <property type="match status" value="1"/>
</dbReference>
<dbReference type="PANTHER" id="PTHR43693:SF1">
    <property type="entry name" value="PROTEIN PHOSPHATASE CHEZ"/>
    <property type="match status" value="1"/>
</dbReference>
<accession>A0A0M4D3Z8</accession>
<reference evidence="4 5" key="1">
    <citation type="submission" date="2015-07" db="EMBL/GenBank/DDBJ databases">
        <title>Isolation and Genomic Characterization of a Novel Halophilic Metal-Reducing Deltaproteobacterium from the Deep Subsurface.</title>
        <authorList>
            <person name="Badalamenti J.P."/>
            <person name="Summers Z.M."/>
            <person name="Gralnick J.A."/>
            <person name="Bond D.R."/>
        </authorList>
    </citation>
    <scope>NUCLEOTIDE SEQUENCE [LARGE SCALE GENOMIC DNA]</scope>
    <source>
        <strain evidence="4 5">WTL</strain>
    </source>
</reference>
<evidence type="ECO:0000313" key="5">
    <source>
        <dbReference type="Proteomes" id="UP000057158"/>
    </source>
</evidence>